<name>A0ACA9LJM8_9GLOM</name>
<dbReference type="EMBL" id="CAJVPW010003656">
    <property type="protein sequence ID" value="CAG8527488.1"/>
    <property type="molecule type" value="Genomic_DNA"/>
</dbReference>
<evidence type="ECO:0000313" key="2">
    <source>
        <dbReference type="Proteomes" id="UP000789366"/>
    </source>
</evidence>
<comment type="caution">
    <text evidence="1">The sequence shown here is derived from an EMBL/GenBank/DDBJ whole genome shotgun (WGS) entry which is preliminary data.</text>
</comment>
<gene>
    <name evidence="1" type="ORF">SPELUC_LOCUS4214</name>
</gene>
<reference evidence="1" key="1">
    <citation type="submission" date="2021-06" db="EMBL/GenBank/DDBJ databases">
        <authorList>
            <person name="Kallberg Y."/>
            <person name="Tangrot J."/>
            <person name="Rosling A."/>
        </authorList>
    </citation>
    <scope>NUCLEOTIDE SEQUENCE</scope>
    <source>
        <strain evidence="1">28 12/20/2015</strain>
    </source>
</reference>
<organism evidence="1 2">
    <name type="scientific">Cetraspora pellucida</name>
    <dbReference type="NCBI Taxonomy" id="1433469"/>
    <lineage>
        <taxon>Eukaryota</taxon>
        <taxon>Fungi</taxon>
        <taxon>Fungi incertae sedis</taxon>
        <taxon>Mucoromycota</taxon>
        <taxon>Glomeromycotina</taxon>
        <taxon>Glomeromycetes</taxon>
        <taxon>Diversisporales</taxon>
        <taxon>Gigasporaceae</taxon>
        <taxon>Cetraspora</taxon>
    </lineage>
</organism>
<evidence type="ECO:0000313" key="1">
    <source>
        <dbReference type="EMBL" id="CAG8527488.1"/>
    </source>
</evidence>
<dbReference type="Proteomes" id="UP000789366">
    <property type="component" value="Unassembled WGS sequence"/>
</dbReference>
<proteinExistence type="predicted"/>
<sequence length="297" mass="34568">MLKIPPQYQEPYQKLTNLFNQAGTKIIITDRGLGKKGKEVKRKDFEIKDFETYYFGLLYKGKVRVYFYTLFDEGGSRGKHDYGANSMFLDEAIPTRKKTKGEETEFPSYEDGNWDNFFTGKEELKIIEPINGSRPLDVKKQEPLRLSNNRIKKLYRKQHAEYLENIKNSGGSEFSFTLDNKLGEIIDSWFESSLFSKKDIIKTNTPFYQQLQALEQEYNSFSQKPYQIHPTAITTSKMINTKQITQQLEVISKRMPTMNIPTETIEISELGEQLKEINLEEKGETPQQAQIEIPPKK</sequence>
<keyword evidence="2" id="KW-1185">Reference proteome</keyword>
<accession>A0ACA9LJM8</accession>
<protein>
    <submittedName>
        <fullName evidence="1">1588_t:CDS:1</fullName>
    </submittedName>
</protein>